<dbReference type="InterPro" id="IPR029423">
    <property type="entry name" value="LRRC37AB_C"/>
</dbReference>
<protein>
    <recommendedName>
        <fullName evidence="3">LRRC37A/B like protein 1 C-terminal domain-containing protein</fullName>
    </recommendedName>
</protein>
<evidence type="ECO:0000256" key="2">
    <source>
        <dbReference type="SAM" id="Phobius"/>
    </source>
</evidence>
<dbReference type="AlphaFoldDB" id="A0A7J7U8B2"/>
<evidence type="ECO:0000256" key="1">
    <source>
        <dbReference type="SAM" id="MobiDB-lite"/>
    </source>
</evidence>
<proteinExistence type="predicted"/>
<dbReference type="InterPro" id="IPR015753">
    <property type="entry name" value="LRRC37"/>
</dbReference>
<keyword evidence="2" id="KW-1133">Transmembrane helix</keyword>
<evidence type="ECO:0000313" key="4">
    <source>
        <dbReference type="EMBL" id="KAF6309100.1"/>
    </source>
</evidence>
<feature type="domain" description="LRRC37A/B like protein 1 C-terminal" evidence="3">
    <location>
        <begin position="33"/>
        <end position="121"/>
    </location>
</feature>
<evidence type="ECO:0000313" key="5">
    <source>
        <dbReference type="Proteomes" id="UP000558488"/>
    </source>
</evidence>
<feature type="region of interest" description="Disordered" evidence="1">
    <location>
        <begin position="165"/>
        <end position="209"/>
    </location>
</feature>
<gene>
    <name evidence="4" type="ORF">mPipKuh1_009196</name>
</gene>
<name>A0A7J7U8B2_PIPKU</name>
<dbReference type="Pfam" id="PF14914">
    <property type="entry name" value="LRRC37AB_C"/>
    <property type="match status" value="1"/>
</dbReference>
<organism evidence="4 5">
    <name type="scientific">Pipistrellus kuhlii</name>
    <name type="common">Kuhl's pipistrelle</name>
    <dbReference type="NCBI Taxonomy" id="59472"/>
    <lineage>
        <taxon>Eukaryota</taxon>
        <taxon>Metazoa</taxon>
        <taxon>Chordata</taxon>
        <taxon>Craniata</taxon>
        <taxon>Vertebrata</taxon>
        <taxon>Euteleostomi</taxon>
        <taxon>Mammalia</taxon>
        <taxon>Eutheria</taxon>
        <taxon>Laurasiatheria</taxon>
        <taxon>Chiroptera</taxon>
        <taxon>Yangochiroptera</taxon>
        <taxon>Vespertilionidae</taxon>
        <taxon>Pipistrellus</taxon>
    </lineage>
</organism>
<evidence type="ECO:0000259" key="3">
    <source>
        <dbReference type="Pfam" id="PF14914"/>
    </source>
</evidence>
<sequence length="209" mass="23616">MKVLRDRKNYNSSELIIEPERTSSQKNSNTLTAFMSLLMKLLDEQQEVKVSKGEWDTEPWKSEKMETLEEAEEEEAPELTKEVPKFRKYNTILIASPVIAVVAFFFVVFCFIAMCGRKASTSGSSRGSFRSSQLTKSAEYQLEEGGFCARLFQWLKDLATCQRKSEKSQDASENEAFLKMEQGEEEEAAEEEEGSEAAAEEAAAEENEG</sequence>
<dbReference type="Proteomes" id="UP000558488">
    <property type="component" value="Unassembled WGS sequence"/>
</dbReference>
<dbReference type="PANTHER" id="PTHR23045:SF9">
    <property type="entry name" value="LEUCINE RICH REPEAT CONTAINING 37A-RELATED"/>
    <property type="match status" value="1"/>
</dbReference>
<feature type="transmembrane region" description="Helical" evidence="2">
    <location>
        <begin position="91"/>
        <end position="114"/>
    </location>
</feature>
<accession>A0A7J7U8B2</accession>
<feature type="compositionally biased region" description="Acidic residues" evidence="1">
    <location>
        <begin position="183"/>
        <end position="209"/>
    </location>
</feature>
<keyword evidence="5" id="KW-1185">Reference proteome</keyword>
<keyword evidence="2" id="KW-0472">Membrane</keyword>
<dbReference type="EMBL" id="JACAGB010000022">
    <property type="protein sequence ID" value="KAF6309100.1"/>
    <property type="molecule type" value="Genomic_DNA"/>
</dbReference>
<feature type="compositionally biased region" description="Basic and acidic residues" evidence="1">
    <location>
        <begin position="165"/>
        <end position="182"/>
    </location>
</feature>
<reference evidence="4 5" key="1">
    <citation type="journal article" date="2020" name="Nature">
        <title>Six reference-quality genomes reveal evolution of bat adaptations.</title>
        <authorList>
            <person name="Jebb D."/>
            <person name="Huang Z."/>
            <person name="Pippel M."/>
            <person name="Hughes G.M."/>
            <person name="Lavrichenko K."/>
            <person name="Devanna P."/>
            <person name="Winkler S."/>
            <person name="Jermiin L.S."/>
            <person name="Skirmuntt E.C."/>
            <person name="Katzourakis A."/>
            <person name="Burkitt-Gray L."/>
            <person name="Ray D.A."/>
            <person name="Sullivan K.A.M."/>
            <person name="Roscito J.G."/>
            <person name="Kirilenko B.M."/>
            <person name="Davalos L.M."/>
            <person name="Corthals A.P."/>
            <person name="Power M.L."/>
            <person name="Jones G."/>
            <person name="Ransome R.D."/>
            <person name="Dechmann D.K.N."/>
            <person name="Locatelli A.G."/>
            <person name="Puechmaille S.J."/>
            <person name="Fedrigo O."/>
            <person name="Jarvis E.D."/>
            <person name="Hiller M."/>
            <person name="Vernes S.C."/>
            <person name="Myers E.W."/>
            <person name="Teeling E.C."/>
        </authorList>
    </citation>
    <scope>NUCLEOTIDE SEQUENCE [LARGE SCALE GENOMIC DNA]</scope>
    <source>
        <strain evidence="4">MPipKuh1</strain>
        <tissue evidence="4">Flight muscle</tissue>
    </source>
</reference>
<dbReference type="PANTHER" id="PTHR23045">
    <property type="entry name" value="LEUCINE-RICH REPEAT-CONTAINING PROTEIN 37A"/>
    <property type="match status" value="1"/>
</dbReference>
<keyword evidence="2" id="KW-0812">Transmembrane</keyword>
<comment type="caution">
    <text evidence="4">The sequence shown here is derived from an EMBL/GenBank/DDBJ whole genome shotgun (WGS) entry which is preliminary data.</text>
</comment>